<dbReference type="EMBL" id="FOXO01000057">
    <property type="protein sequence ID" value="SFQ47644.1"/>
    <property type="molecule type" value="Genomic_DNA"/>
</dbReference>
<name>A0A1I5YTS9_9FIRM</name>
<evidence type="ECO:0000313" key="1">
    <source>
        <dbReference type="EMBL" id="SFQ47644.1"/>
    </source>
</evidence>
<dbReference type="Proteomes" id="UP000182624">
    <property type="component" value="Unassembled WGS sequence"/>
</dbReference>
<gene>
    <name evidence="1" type="ORF">SAMN04487928_1574</name>
</gene>
<reference evidence="2" key="1">
    <citation type="submission" date="2016-10" db="EMBL/GenBank/DDBJ databases">
        <authorList>
            <person name="Varghese N."/>
            <person name="Submissions S."/>
        </authorList>
    </citation>
    <scope>NUCLEOTIDE SEQUENCE [LARGE SCALE GENOMIC DNA]</scope>
    <source>
        <strain evidence="2">P18</strain>
    </source>
</reference>
<sequence length="221" mass="25888">MLDNLLDIKYYEKEDFDGRHSFNYYVGTRKDSLNAWEDDEAEKSRYGGLTPKEWYYAVADCRDDGLFKLPLDDEVYFVGWLRKKVPYFSYEYYGGHPWDIINKYSFSLRLCVVPELDSDKCKLMIVGDSADRSTDIIRAFLALRREGYAVELQGYEVLTNRLLERDYLSVVEEADPSHHGSTIAGHFARDEISLYKIKDKEILDKLIQATEWEKLDEVKLA</sequence>
<organism evidence="1 2">
    <name type="scientific">Butyrivibrio proteoclasticus</name>
    <dbReference type="NCBI Taxonomy" id="43305"/>
    <lineage>
        <taxon>Bacteria</taxon>
        <taxon>Bacillati</taxon>
        <taxon>Bacillota</taxon>
        <taxon>Clostridia</taxon>
        <taxon>Lachnospirales</taxon>
        <taxon>Lachnospiraceae</taxon>
        <taxon>Butyrivibrio</taxon>
    </lineage>
</organism>
<dbReference type="RefSeq" id="WP_074892130.1">
    <property type="nucleotide sequence ID" value="NZ_FOXO01000057.1"/>
</dbReference>
<keyword evidence="2" id="KW-1185">Reference proteome</keyword>
<accession>A0A1I5YTS9</accession>
<dbReference type="OrthoDB" id="2023962at2"/>
<protein>
    <submittedName>
        <fullName evidence="1">Uncharacterized protein</fullName>
    </submittedName>
</protein>
<dbReference type="AlphaFoldDB" id="A0A1I5YTS9"/>
<evidence type="ECO:0000313" key="2">
    <source>
        <dbReference type="Proteomes" id="UP000182624"/>
    </source>
</evidence>
<proteinExistence type="predicted"/>